<dbReference type="AlphaFoldDB" id="A0A9Q9EEA2"/>
<dbReference type="FunFam" id="3.80.10.10:FF:000273">
    <property type="entry name" value="Leucine Rich Repeat domain protein"/>
    <property type="match status" value="1"/>
</dbReference>
<feature type="region of interest" description="Disordered" evidence="5">
    <location>
        <begin position="275"/>
        <end position="399"/>
    </location>
</feature>
<protein>
    <submittedName>
        <fullName evidence="6">Leucine-rich repeat domain superfamily</fullName>
    </submittedName>
</protein>
<feature type="compositionally biased region" description="Polar residues" evidence="5">
    <location>
        <begin position="282"/>
        <end position="298"/>
    </location>
</feature>
<dbReference type="OrthoDB" id="676979at2759"/>
<feature type="compositionally biased region" description="Polar residues" evidence="5">
    <location>
        <begin position="345"/>
        <end position="378"/>
    </location>
</feature>
<dbReference type="PROSITE" id="PS51450">
    <property type="entry name" value="LRR"/>
    <property type="match status" value="2"/>
</dbReference>
<accession>A0A9Q9EEA2</accession>
<evidence type="ECO:0000313" key="6">
    <source>
        <dbReference type="EMBL" id="USW47670.1"/>
    </source>
</evidence>
<reference evidence="6" key="1">
    <citation type="submission" date="2022-06" db="EMBL/GenBank/DDBJ databases">
        <title>Complete genome sequences of two strains of the flax pathogen Septoria linicola.</title>
        <authorList>
            <person name="Lapalu N."/>
            <person name="Simon A."/>
            <person name="Demenou B."/>
            <person name="Paumier D."/>
            <person name="Guillot M.-P."/>
            <person name="Gout L."/>
            <person name="Valade R."/>
        </authorList>
    </citation>
    <scope>NUCLEOTIDE SEQUENCE</scope>
    <source>
        <strain evidence="6">SE15195</strain>
    </source>
</reference>
<comment type="subcellular location">
    <subcellularLocation>
        <location evidence="1">Cytoplasm</location>
    </subcellularLocation>
</comment>
<evidence type="ECO:0000256" key="4">
    <source>
        <dbReference type="ARBA" id="ARBA00022737"/>
    </source>
</evidence>
<dbReference type="PANTHER" id="PTHR15454:SF69">
    <property type="entry name" value="SERINE_THREONINE-PROTEIN KINASE 11-INTERACTING PROTEIN"/>
    <property type="match status" value="1"/>
</dbReference>
<keyword evidence="7" id="KW-1185">Reference proteome</keyword>
<evidence type="ECO:0000256" key="3">
    <source>
        <dbReference type="ARBA" id="ARBA00022614"/>
    </source>
</evidence>
<dbReference type="SUPFAM" id="SSF52075">
    <property type="entry name" value="Outer arm dynein light chain 1"/>
    <property type="match status" value="1"/>
</dbReference>
<organism evidence="6 7">
    <name type="scientific">Septoria linicola</name>
    <dbReference type="NCBI Taxonomy" id="215465"/>
    <lineage>
        <taxon>Eukaryota</taxon>
        <taxon>Fungi</taxon>
        <taxon>Dikarya</taxon>
        <taxon>Ascomycota</taxon>
        <taxon>Pezizomycotina</taxon>
        <taxon>Dothideomycetes</taxon>
        <taxon>Dothideomycetidae</taxon>
        <taxon>Mycosphaerellales</taxon>
        <taxon>Mycosphaerellaceae</taxon>
        <taxon>Septoria</taxon>
    </lineage>
</organism>
<feature type="compositionally biased region" description="Basic and acidic residues" evidence="5">
    <location>
        <begin position="331"/>
        <end position="340"/>
    </location>
</feature>
<feature type="region of interest" description="Disordered" evidence="5">
    <location>
        <begin position="622"/>
        <end position="650"/>
    </location>
</feature>
<proteinExistence type="predicted"/>
<evidence type="ECO:0000256" key="1">
    <source>
        <dbReference type="ARBA" id="ARBA00004496"/>
    </source>
</evidence>
<keyword evidence="4" id="KW-0677">Repeat</keyword>
<gene>
    <name evidence="6" type="ORF">Slin15195_G009890</name>
</gene>
<keyword evidence="2" id="KW-0963">Cytoplasm</keyword>
<evidence type="ECO:0000313" key="7">
    <source>
        <dbReference type="Proteomes" id="UP001056384"/>
    </source>
</evidence>
<feature type="region of interest" description="Disordered" evidence="5">
    <location>
        <begin position="31"/>
        <end position="52"/>
    </location>
</feature>
<name>A0A9Q9EEA2_9PEZI</name>
<feature type="region of interest" description="Disordered" evidence="5">
    <location>
        <begin position="788"/>
        <end position="823"/>
    </location>
</feature>
<dbReference type="Proteomes" id="UP001056384">
    <property type="component" value="Chromosome 1"/>
</dbReference>
<evidence type="ECO:0000256" key="2">
    <source>
        <dbReference type="ARBA" id="ARBA00022490"/>
    </source>
</evidence>
<dbReference type="Gene3D" id="3.80.10.10">
    <property type="entry name" value="Ribonuclease Inhibitor"/>
    <property type="match status" value="1"/>
</dbReference>
<dbReference type="InterPro" id="IPR032675">
    <property type="entry name" value="LRR_dom_sf"/>
</dbReference>
<dbReference type="InterPro" id="IPR001611">
    <property type="entry name" value="Leu-rich_rpt"/>
</dbReference>
<feature type="compositionally biased region" description="Polar residues" evidence="5">
    <location>
        <begin position="688"/>
        <end position="711"/>
    </location>
</feature>
<feature type="region of interest" description="Disordered" evidence="5">
    <location>
        <begin position="681"/>
        <end position="760"/>
    </location>
</feature>
<evidence type="ECO:0000256" key="5">
    <source>
        <dbReference type="SAM" id="MobiDB-lite"/>
    </source>
</evidence>
<keyword evidence="3" id="KW-0433">Leucine-rich repeat</keyword>
<dbReference type="PANTHER" id="PTHR15454">
    <property type="entry name" value="NISCHARIN RELATED"/>
    <property type="match status" value="1"/>
</dbReference>
<dbReference type="EMBL" id="CP099418">
    <property type="protein sequence ID" value="USW47670.1"/>
    <property type="molecule type" value="Genomic_DNA"/>
</dbReference>
<dbReference type="Pfam" id="PF13855">
    <property type="entry name" value="LRR_8"/>
    <property type="match status" value="1"/>
</dbReference>
<dbReference type="GO" id="GO:0005737">
    <property type="term" value="C:cytoplasm"/>
    <property type="evidence" value="ECO:0007669"/>
    <property type="project" value="UniProtKB-SubCell"/>
</dbReference>
<sequence length="823" mass="90575">MDSEDGQLFNLAYFVRTHERALANALQLQRQNTKNGKEPAVTERPQTSAGPAATLTLSESLSRPSYLSFASSTTLKPAKLVLTPHHLYYLLSIFESELNIDPGPMSIRLENLHMDAPASSYMSFLSHPPRLRGKQSDADSLRSVSSVRSVMSSMSSVWSTITGHNAAAKEQKIKAQHRDDLKYLYSCFTKIPALRLSPDHKARPIAGYEEFPFDTAVPLFVFKNVSSLEICDLDFRSFYGWDRLAEQVRSLTVKNAMLEDPIELLRDIVLDDTEKRRKRSSKTQVPTTPSTSGPSWFSASPKRYPELGSSHSSTPFALGRRGSLGPAVVLDRGHSSDGKKVLGSARQSSHSPPRPATSRQTSLNKPRSTRPGTANIRRSSGSSGSSQHEMTPRHSSSDLLAMGILPPSKWRFLRHLSLAENSLTHLTVSSLAPVASTLQSFDLSGNLFSEVPEALASLTHLRALNLSNCMIDSLASLSRNPLPAITTLNLRSNRLLSLSGIERLYSLERVDLRDNRLHDPTELARLTGIPDIADLYVIKNPFTRTHSSYRITIFNLFRTSPGHVQDVTIDTMGPLYHEKKYLADRVPELAGRPVVKPPLEDEVPSLLPSVYVPINAGLEPIPEPPANLGHRRSRSDLGPQSTVRRKKNPRKRVLDTVTIEPQPSAAFDEVAAEPRVPDLTELIPMPHTPTTESDQPSTPEVTPNQNVSSDQLGHATLVVRPKVETGFTAHTPTSAPKIRDWSDDDDSPVRSPEGLDPSSELYRQKIETLKHDFGPNWLSALNEDKLAGGKVRSGGFSPSTRTTASPPRPDLSRGVSIGARTLG</sequence>